<protein>
    <submittedName>
        <fullName evidence="1">Uncharacterized protein</fullName>
    </submittedName>
</protein>
<sequence length="97" mass="11555">MDTMTKSKQLRFNREPSKSELRHIATRIWGFCVDFETLREFNDTPKFYQDVISVIKGDMPIDSFSSDYICDTIQDLDFNMIYDTLRYLLRKGIINEI</sequence>
<keyword evidence="2" id="KW-1185">Reference proteome</keyword>
<evidence type="ECO:0000313" key="2">
    <source>
        <dbReference type="Proteomes" id="UP000184480"/>
    </source>
</evidence>
<dbReference type="EMBL" id="FQUC01000001">
    <property type="protein sequence ID" value="SHE58148.1"/>
    <property type="molecule type" value="Genomic_DNA"/>
</dbReference>
<dbReference type="STRING" id="1346286.SAMN05444362_101652"/>
<reference evidence="2" key="1">
    <citation type="submission" date="2016-11" db="EMBL/GenBank/DDBJ databases">
        <authorList>
            <person name="Varghese N."/>
            <person name="Submissions S."/>
        </authorList>
    </citation>
    <scope>NUCLEOTIDE SEQUENCE [LARGE SCALE GENOMIC DNA]</scope>
    <source>
        <strain evidence="2">DSM 27370</strain>
    </source>
</reference>
<accession>A0A1M4UNC0</accession>
<dbReference type="AlphaFoldDB" id="A0A1M4UNC0"/>
<evidence type="ECO:0000313" key="1">
    <source>
        <dbReference type="EMBL" id="SHE58148.1"/>
    </source>
</evidence>
<proteinExistence type="predicted"/>
<organism evidence="1 2">
    <name type="scientific">Dysgonomonas macrotermitis</name>
    <dbReference type="NCBI Taxonomy" id="1346286"/>
    <lineage>
        <taxon>Bacteria</taxon>
        <taxon>Pseudomonadati</taxon>
        <taxon>Bacteroidota</taxon>
        <taxon>Bacteroidia</taxon>
        <taxon>Bacteroidales</taxon>
        <taxon>Dysgonomonadaceae</taxon>
        <taxon>Dysgonomonas</taxon>
    </lineage>
</organism>
<dbReference type="Proteomes" id="UP000184480">
    <property type="component" value="Unassembled WGS sequence"/>
</dbReference>
<gene>
    <name evidence="1" type="ORF">SAMN05444362_101652</name>
</gene>
<dbReference type="RefSeq" id="WP_062175750.1">
    <property type="nucleotide sequence ID" value="NZ_BBXL01000001.1"/>
</dbReference>
<name>A0A1M4UNC0_9BACT</name>